<reference evidence="2 3" key="1">
    <citation type="submission" date="2016-09" db="EMBL/GenBank/DDBJ databases">
        <title>Couchioplanes caeruleus draft genome sequence.</title>
        <authorList>
            <person name="Sheehan J."/>
            <person name="Caffrey P."/>
        </authorList>
    </citation>
    <scope>NUCLEOTIDE SEQUENCE [LARGE SCALE GENOMIC DNA]</scope>
    <source>
        <strain evidence="2 3">DSM 43634</strain>
    </source>
</reference>
<evidence type="ECO:0000256" key="1">
    <source>
        <dbReference type="SAM" id="Phobius"/>
    </source>
</evidence>
<name>A0A1K0FBH9_9ACTN</name>
<keyword evidence="1" id="KW-1133">Transmembrane helix</keyword>
<feature type="transmembrane region" description="Helical" evidence="1">
    <location>
        <begin position="43"/>
        <end position="68"/>
    </location>
</feature>
<dbReference type="AlphaFoldDB" id="A0A1K0FBH9"/>
<protein>
    <submittedName>
        <fullName evidence="2">Uncharacterized protein</fullName>
    </submittedName>
</protein>
<evidence type="ECO:0000313" key="2">
    <source>
        <dbReference type="EMBL" id="OJF10197.1"/>
    </source>
</evidence>
<keyword evidence="1" id="KW-0812">Transmembrane</keyword>
<dbReference type="RefSeq" id="WP_071809419.1">
    <property type="nucleotide sequence ID" value="NZ_MEIA01000493.1"/>
</dbReference>
<keyword evidence="1" id="KW-0472">Membrane</keyword>
<dbReference type="Proteomes" id="UP000182486">
    <property type="component" value="Unassembled WGS sequence"/>
</dbReference>
<comment type="caution">
    <text evidence="2">The sequence shown here is derived from an EMBL/GenBank/DDBJ whole genome shotgun (WGS) entry which is preliminary data.</text>
</comment>
<sequence>MSRAAAVRRGLLFAVRYEMRLWSALYRWIARKPPYGSGPGVAVFPYAGAATGLFGVFIGLSAVEIPILHLILPWQTARTISLIIGAYGLVWMIGLLATLRVYPHLLTPSALVVRNSLTLRVEIPWDAVAQVEVRRRSMPPGGSIQVEEAGDQRILSLAVASQTSVDVLLARPLTVDVKKAGTDPVTQIRLHADDPEALVAAARERLPSTAP</sequence>
<feature type="transmembrane region" description="Helical" evidence="1">
    <location>
        <begin position="80"/>
        <end position="102"/>
    </location>
</feature>
<keyword evidence="3" id="KW-1185">Reference proteome</keyword>
<proteinExistence type="predicted"/>
<evidence type="ECO:0000313" key="3">
    <source>
        <dbReference type="Proteomes" id="UP000182486"/>
    </source>
</evidence>
<accession>A0A1K0FBH9</accession>
<organism evidence="2 3">
    <name type="scientific">Couchioplanes caeruleus subsp. caeruleus</name>
    <dbReference type="NCBI Taxonomy" id="56427"/>
    <lineage>
        <taxon>Bacteria</taxon>
        <taxon>Bacillati</taxon>
        <taxon>Actinomycetota</taxon>
        <taxon>Actinomycetes</taxon>
        <taxon>Micromonosporales</taxon>
        <taxon>Micromonosporaceae</taxon>
        <taxon>Couchioplanes</taxon>
    </lineage>
</organism>
<dbReference type="EMBL" id="MEIA01000493">
    <property type="protein sequence ID" value="OJF10197.1"/>
    <property type="molecule type" value="Genomic_DNA"/>
</dbReference>
<gene>
    <name evidence="2" type="ORF">BG844_33365</name>
</gene>